<dbReference type="RefSeq" id="WP_378532158.1">
    <property type="nucleotide sequence ID" value="NZ_JBHSBH010000007.1"/>
</dbReference>
<dbReference type="SUPFAM" id="SSF52540">
    <property type="entry name" value="P-loop containing nucleoside triphosphate hydrolases"/>
    <property type="match status" value="1"/>
</dbReference>
<gene>
    <name evidence="4" type="ORF">ACFOVU_10090</name>
</gene>
<dbReference type="InterPro" id="IPR027417">
    <property type="entry name" value="P-loop_NTPase"/>
</dbReference>
<evidence type="ECO:0000313" key="5">
    <source>
        <dbReference type="Proteomes" id="UP001595847"/>
    </source>
</evidence>
<name>A0ABV8FJF5_9ACTN</name>
<comment type="caution">
    <text evidence="4">The sequence shown here is derived from an EMBL/GenBank/DDBJ whole genome shotgun (WGS) entry which is preliminary data.</text>
</comment>
<reference evidence="5" key="1">
    <citation type="journal article" date="2019" name="Int. J. Syst. Evol. Microbiol.">
        <title>The Global Catalogue of Microorganisms (GCM) 10K type strain sequencing project: providing services to taxonomists for standard genome sequencing and annotation.</title>
        <authorList>
            <consortium name="The Broad Institute Genomics Platform"/>
            <consortium name="The Broad Institute Genome Sequencing Center for Infectious Disease"/>
            <person name="Wu L."/>
            <person name="Ma J."/>
        </authorList>
    </citation>
    <scope>NUCLEOTIDE SEQUENCE [LARGE SCALE GENOMIC DNA]</scope>
    <source>
        <strain evidence="5">TBRC 1826</strain>
    </source>
</reference>
<accession>A0ABV8FJF5</accession>
<dbReference type="EMBL" id="JBHSBH010000007">
    <property type="protein sequence ID" value="MFC3996265.1"/>
    <property type="molecule type" value="Genomic_DNA"/>
</dbReference>
<organism evidence="4 5">
    <name type="scientific">Nocardiopsis sediminis</name>
    <dbReference type="NCBI Taxonomy" id="1778267"/>
    <lineage>
        <taxon>Bacteria</taxon>
        <taxon>Bacillati</taxon>
        <taxon>Actinomycetota</taxon>
        <taxon>Actinomycetes</taxon>
        <taxon>Streptosporangiales</taxon>
        <taxon>Nocardiopsidaceae</taxon>
        <taxon>Nocardiopsis</taxon>
    </lineage>
</organism>
<evidence type="ECO:0000256" key="2">
    <source>
        <dbReference type="ARBA" id="ARBA00022840"/>
    </source>
</evidence>
<keyword evidence="1" id="KW-0547">Nucleotide-binding</keyword>
<dbReference type="InterPro" id="IPR050625">
    <property type="entry name" value="ParA/MinD_ATPase"/>
</dbReference>
<feature type="region of interest" description="Disordered" evidence="3">
    <location>
        <begin position="1"/>
        <end position="22"/>
    </location>
</feature>
<evidence type="ECO:0000256" key="3">
    <source>
        <dbReference type="SAM" id="MobiDB-lite"/>
    </source>
</evidence>
<dbReference type="Proteomes" id="UP001595847">
    <property type="component" value="Unassembled WGS sequence"/>
</dbReference>
<keyword evidence="5" id="KW-1185">Reference proteome</keyword>
<keyword evidence="2" id="KW-0067">ATP-binding</keyword>
<protein>
    <submittedName>
        <fullName evidence="4">MinD/ParA family protein</fullName>
    </submittedName>
</protein>
<dbReference type="PANTHER" id="PTHR43384:SF6">
    <property type="entry name" value="SEPTUM SITE-DETERMINING PROTEIN MIND HOMOLOG, CHLOROPLASTIC"/>
    <property type="match status" value="1"/>
</dbReference>
<proteinExistence type="predicted"/>
<sequence length="303" mass="32216">MDDRPEPPAAGGVATASERGDSLTRQVGRAVIRTLRPPDDVLTTIESGQALQRPITTGRRIVLGSPRGEADGSVLTTLLALVFAHYRHDRVLAVDLVPDRRTLALRFGVRPQLSLADLAAGRVDADSFEQVESHLTHARDRVWLLPGAGSGSEGATLPPETLPNTVLPLTRFFGVTLIDRGPQSPAELDAATLAAAHAHVLVDTATREGAAGIGRAIDRMIAAGDDSVLARTVVVFVDRPSNEDRAFNFPGTADVLRDGGAAVFRLGHDRHLARTTTVDPRRLAEASRATAIRVAAEALRRSG</sequence>
<evidence type="ECO:0000313" key="4">
    <source>
        <dbReference type="EMBL" id="MFC3996265.1"/>
    </source>
</evidence>
<evidence type="ECO:0000256" key="1">
    <source>
        <dbReference type="ARBA" id="ARBA00022741"/>
    </source>
</evidence>
<dbReference type="PANTHER" id="PTHR43384">
    <property type="entry name" value="SEPTUM SITE-DETERMINING PROTEIN MIND HOMOLOG, CHLOROPLASTIC-RELATED"/>
    <property type="match status" value="1"/>
</dbReference>
<dbReference type="Gene3D" id="3.40.50.300">
    <property type="entry name" value="P-loop containing nucleotide triphosphate hydrolases"/>
    <property type="match status" value="1"/>
</dbReference>